<dbReference type="RefSeq" id="NP_612770.1">
    <property type="nucleotide sequence ID" value="NC_003521.1"/>
</dbReference>
<evidence type="ECO:0000256" key="1">
    <source>
        <dbReference type="SAM" id="Phobius"/>
    </source>
</evidence>
<dbReference type="EMBL" id="AF480884">
    <property type="protein sequence ID" value="AAM00776.1"/>
    <property type="molecule type" value="Genomic_DNA"/>
</dbReference>
<evidence type="ECO:0000313" key="2">
    <source>
        <dbReference type="EMBL" id="AAM00776.1"/>
    </source>
</evidence>
<evidence type="ECO:0000313" key="3">
    <source>
        <dbReference type="EMBL" id="QXV67890.1"/>
    </source>
</evidence>
<dbReference type="Proteomes" id="UP000099188">
    <property type="component" value="Segment"/>
</dbReference>
<evidence type="ECO:0000313" key="4">
    <source>
        <dbReference type="Proteomes" id="UP000099188"/>
    </source>
</evidence>
<reference evidence="2 4" key="1">
    <citation type="journal article" date="2003" name="J. Gen. Virol.">
        <title>The human cytomegalovirus genome revisited: comparison with the chimpanzee cytomegalovirus genome.</title>
        <authorList>
            <person name="Davison A.J."/>
            <person name="Dolan A."/>
            <person name="Akter P."/>
            <person name="Addison C."/>
            <person name="Dargan D.J."/>
            <person name="Alcendor D.J."/>
            <person name="McGeoch D.J."/>
            <person name="Hayward G.S."/>
        </authorList>
    </citation>
    <scope>NUCLEOTIDE SEQUENCE [LARGE SCALE GENOMIC DNA]</scope>
    <source>
        <strain evidence="2">Heberling</strain>
    </source>
</reference>
<feature type="transmembrane region" description="Helical" evidence="1">
    <location>
        <begin position="29"/>
        <end position="50"/>
    </location>
</feature>
<keyword evidence="4" id="KW-1185">Reference proteome</keyword>
<name>Q8QRW2_9BETA</name>
<protein>
    <submittedName>
        <fullName evidence="2">Protein UL148D</fullName>
    </submittedName>
</protein>
<proteinExistence type="predicted"/>
<keyword evidence="1" id="KW-1133">Transmembrane helix</keyword>
<organism evidence="2 4">
    <name type="scientific">Panine betaherpesvirus 2</name>
    <name type="common">Chimpanzee cytomegalovirus</name>
    <dbReference type="NCBI Taxonomy" id="188763"/>
    <lineage>
        <taxon>Viruses</taxon>
        <taxon>Duplodnaviria</taxon>
        <taxon>Heunggongvirae</taxon>
        <taxon>Peploviricota</taxon>
        <taxon>Herviviricetes</taxon>
        <taxon>Herpesvirales</taxon>
        <taxon>Orthoherpesviridae</taxon>
        <taxon>Betaherpesvirinae</taxon>
        <taxon>Cytomegalovirus</taxon>
        <taxon>Cytomegalovirus paninebeta2</taxon>
    </lineage>
</organism>
<keyword evidence="1" id="KW-0812">Transmembrane</keyword>
<keyword evidence="1" id="KW-0472">Membrane</keyword>
<dbReference type="OrthoDB" id="41297at10239"/>
<reference evidence="3" key="2">
    <citation type="submission" date="2021-05" db="EMBL/GenBank/DDBJ databases">
        <title>Cloning and multi-omic analysis of chimpanzee cytomegalovirus: a resource for comparative functional genomics.</title>
        <authorList>
            <person name="Phan Q.V."/>
        </authorList>
    </citation>
    <scope>NUCLEOTIDE SEQUENCE</scope>
    <source>
        <strain evidence="3">Heberling</strain>
    </source>
</reference>
<sequence length="62" mass="6885">MTAPTAGTGYLVKTQERKEWWPDNSLKRWWIGILVIIIIGVSLVAFMMFMQKHGASGSTSSG</sequence>
<accession>Q8QRW2</accession>
<dbReference type="GeneID" id="935464"/>
<dbReference type="EMBL" id="MZ151943">
    <property type="protein sequence ID" value="QXV67890.1"/>
    <property type="molecule type" value="Genomic_DNA"/>
</dbReference>
<dbReference type="KEGG" id="vg:935464"/>
<gene>
    <name evidence="2" type="primary">UL148D</name>
    <name evidence="2" type="ORF">CCMVgp128</name>
</gene>